<dbReference type="SUPFAM" id="SSF81383">
    <property type="entry name" value="F-box domain"/>
    <property type="match status" value="1"/>
</dbReference>
<reference evidence="2 3" key="1">
    <citation type="submission" date="2017-09" db="EMBL/GenBank/DDBJ databases">
        <authorList>
            <consortium name="International Durum Wheat Genome Sequencing Consortium (IDWGSC)"/>
            <person name="Milanesi L."/>
        </authorList>
    </citation>
    <scope>NUCLEOTIDE SEQUENCE [LARGE SCALE GENOMIC DNA]</scope>
    <source>
        <strain evidence="3">cv. Svevo</strain>
    </source>
</reference>
<evidence type="ECO:0000313" key="2">
    <source>
        <dbReference type="EMBL" id="VAI38428.1"/>
    </source>
</evidence>
<dbReference type="InterPro" id="IPR036047">
    <property type="entry name" value="F-box-like_dom_sf"/>
</dbReference>
<feature type="domain" description="F-box" evidence="1">
    <location>
        <begin position="2"/>
        <end position="41"/>
    </location>
</feature>
<dbReference type="PANTHER" id="PTHR32133">
    <property type="entry name" value="OS07G0120400 PROTEIN"/>
    <property type="match status" value="1"/>
</dbReference>
<sequence>MDELVEEVLLRLPPDDPASLFRASAVCKPWRIILAGPRFRRRYREFHGTPPILGLFQQGGRFVPASALVPAHPGLPSWVAMDCRHGRALFAHLGITLELVVLDPVTGHQHRVTSSYHYPVTVGAAVLCAAQGCDHHGCQGGHFHLAFVSTDQVGTISAWLYSSETAEWSALLQHGLHCGVPTWYTPHINVQEADRRQGVSHDGGRRHAGICCRGGCRKSNPLVNGDRTRGSHWMGETQGN</sequence>
<gene>
    <name evidence="2" type="ORF">TRITD_5Bv1G222830</name>
</gene>
<protein>
    <recommendedName>
        <fullName evidence="1">F-box domain-containing protein</fullName>
    </recommendedName>
</protein>
<name>A0A9R0XKP1_TRITD</name>
<accession>A0A9R0XKP1</accession>
<dbReference type="PANTHER" id="PTHR32133:SF318">
    <property type="entry name" value="GENOME ASSEMBLY, CHROMOSOME: II"/>
    <property type="match status" value="1"/>
</dbReference>
<keyword evidence="3" id="KW-1185">Reference proteome</keyword>
<dbReference type="InterPro" id="IPR001810">
    <property type="entry name" value="F-box_dom"/>
</dbReference>
<evidence type="ECO:0000259" key="1">
    <source>
        <dbReference type="Pfam" id="PF00646"/>
    </source>
</evidence>
<dbReference type="Gramene" id="TRITD5Bv1G222830.1">
    <property type="protein sequence ID" value="TRITD5Bv1G222830.1"/>
    <property type="gene ID" value="TRITD5Bv1G222830"/>
</dbReference>
<evidence type="ECO:0000313" key="3">
    <source>
        <dbReference type="Proteomes" id="UP000324705"/>
    </source>
</evidence>
<dbReference type="Pfam" id="PF00646">
    <property type="entry name" value="F-box"/>
    <property type="match status" value="1"/>
</dbReference>
<dbReference type="Proteomes" id="UP000324705">
    <property type="component" value="Chromosome 5B"/>
</dbReference>
<dbReference type="EMBL" id="LT934120">
    <property type="protein sequence ID" value="VAI38428.1"/>
    <property type="molecule type" value="Genomic_DNA"/>
</dbReference>
<dbReference type="AlphaFoldDB" id="A0A9R0XKP1"/>
<organism evidence="2 3">
    <name type="scientific">Triticum turgidum subsp. durum</name>
    <name type="common">Durum wheat</name>
    <name type="synonym">Triticum durum</name>
    <dbReference type="NCBI Taxonomy" id="4567"/>
    <lineage>
        <taxon>Eukaryota</taxon>
        <taxon>Viridiplantae</taxon>
        <taxon>Streptophyta</taxon>
        <taxon>Embryophyta</taxon>
        <taxon>Tracheophyta</taxon>
        <taxon>Spermatophyta</taxon>
        <taxon>Magnoliopsida</taxon>
        <taxon>Liliopsida</taxon>
        <taxon>Poales</taxon>
        <taxon>Poaceae</taxon>
        <taxon>BOP clade</taxon>
        <taxon>Pooideae</taxon>
        <taxon>Triticodae</taxon>
        <taxon>Triticeae</taxon>
        <taxon>Triticinae</taxon>
        <taxon>Triticum</taxon>
    </lineage>
</organism>
<proteinExistence type="predicted"/>